<accession>A0AAW1NV68</accession>
<feature type="domain" description="RRM" evidence="4">
    <location>
        <begin position="169"/>
        <end position="259"/>
    </location>
</feature>
<dbReference type="InterPro" id="IPR034254">
    <property type="entry name" value="DNAJC17_RRM"/>
</dbReference>
<dbReference type="GO" id="GO:0003723">
    <property type="term" value="F:RNA binding"/>
    <property type="evidence" value="ECO:0007669"/>
    <property type="project" value="UniProtKB-UniRule"/>
</dbReference>
<comment type="caution">
    <text evidence="5">The sequence shown here is derived from an EMBL/GenBank/DDBJ whole genome shotgun (WGS) entry which is preliminary data.</text>
</comment>
<feature type="compositionally biased region" description="Low complexity" evidence="2">
    <location>
        <begin position="164"/>
        <end position="174"/>
    </location>
</feature>
<feature type="region of interest" description="Disordered" evidence="2">
    <location>
        <begin position="130"/>
        <end position="174"/>
    </location>
</feature>
<dbReference type="CDD" id="cd06257">
    <property type="entry name" value="DnaJ"/>
    <property type="match status" value="1"/>
</dbReference>
<feature type="compositionally biased region" description="Pro residues" evidence="2">
    <location>
        <begin position="271"/>
        <end position="282"/>
    </location>
</feature>
<evidence type="ECO:0000313" key="6">
    <source>
        <dbReference type="Proteomes" id="UP001465755"/>
    </source>
</evidence>
<evidence type="ECO:0000256" key="1">
    <source>
        <dbReference type="PROSITE-ProRule" id="PRU00176"/>
    </source>
</evidence>
<dbReference type="CDD" id="cd12429">
    <property type="entry name" value="RRM_DNAJC17"/>
    <property type="match status" value="1"/>
</dbReference>
<dbReference type="Pfam" id="PF00076">
    <property type="entry name" value="RRM_1"/>
    <property type="match status" value="1"/>
</dbReference>
<dbReference type="SUPFAM" id="SSF54928">
    <property type="entry name" value="RNA-binding domain, RBD"/>
    <property type="match status" value="1"/>
</dbReference>
<dbReference type="PANTHER" id="PTHR45098:SF1">
    <property type="entry name" value="DNAJ DOMAIN CONTAINING PROTEIN, EXPRESSED"/>
    <property type="match status" value="1"/>
</dbReference>
<protein>
    <submittedName>
        <fullName evidence="5">Uncharacterized protein</fullName>
    </submittedName>
</protein>
<keyword evidence="6" id="KW-1185">Reference proteome</keyword>
<keyword evidence="1" id="KW-0694">RNA-binding</keyword>
<feature type="region of interest" description="Disordered" evidence="2">
    <location>
        <begin position="81"/>
        <end position="116"/>
    </location>
</feature>
<evidence type="ECO:0000256" key="2">
    <source>
        <dbReference type="SAM" id="MobiDB-lite"/>
    </source>
</evidence>
<dbReference type="PRINTS" id="PR00625">
    <property type="entry name" value="JDOMAIN"/>
</dbReference>
<dbReference type="PROSITE" id="PS50076">
    <property type="entry name" value="DNAJ_2"/>
    <property type="match status" value="1"/>
</dbReference>
<feature type="compositionally biased region" description="Basic and acidic residues" evidence="2">
    <location>
        <begin position="96"/>
        <end position="106"/>
    </location>
</feature>
<feature type="region of interest" description="Disordered" evidence="2">
    <location>
        <begin position="1"/>
        <end position="26"/>
    </location>
</feature>
<sequence>MAAEWNEDKTPFEILQLEKGSDSSPSEIKKAFHKLALTKHPDRNRDNPSAHNEFIELQRAYDILTDPKALEAWSALQRAKEVQQARRAGHTQKRQKMMEELQRREQGAAVERNQEQAARARLKAELERLRKQHTQRQAAMAAELAAEQPVTGAQDLDSQRRAAEAAAGPSVAAGGLSDEELMRTLKVSWQRGEGEYTAQDLRSVFEEHGPVLDVVLLHSKKKAKGSALVQMATQLAASSAAQEANGDLSRPLLVLPFSKRKDAVPSTQQPSPQPHSRPPTPPHNAAQAPPDRPSSAAQPDQAGSQPNVASQQNGRPSDTAADVSRPNGAFSSFPDFRSGAPLAGPAASSFTAAASSFPAGMPPLFGGGQRDFESVTLMRMRQKAERERLTAQMRAADQEQEA</sequence>
<gene>
    <name evidence="5" type="ORF">WJX73_000610</name>
</gene>
<dbReference type="SMART" id="SM00271">
    <property type="entry name" value="DnaJ"/>
    <property type="match status" value="1"/>
</dbReference>
<dbReference type="InterPro" id="IPR036869">
    <property type="entry name" value="J_dom_sf"/>
</dbReference>
<name>A0AAW1NV68_9CHLO</name>
<dbReference type="PROSITE" id="PS50102">
    <property type="entry name" value="RRM"/>
    <property type="match status" value="1"/>
</dbReference>
<dbReference type="PANTHER" id="PTHR45098">
    <property type="entry name" value="DNAJ DOMAIN CONTAINING PROTEIN, EXPRESSED"/>
    <property type="match status" value="1"/>
</dbReference>
<dbReference type="Gene3D" id="3.30.70.330">
    <property type="match status" value="1"/>
</dbReference>
<organism evidence="5 6">
    <name type="scientific">Symbiochloris irregularis</name>
    <dbReference type="NCBI Taxonomy" id="706552"/>
    <lineage>
        <taxon>Eukaryota</taxon>
        <taxon>Viridiplantae</taxon>
        <taxon>Chlorophyta</taxon>
        <taxon>core chlorophytes</taxon>
        <taxon>Trebouxiophyceae</taxon>
        <taxon>Trebouxiales</taxon>
        <taxon>Trebouxiaceae</taxon>
        <taxon>Symbiochloris</taxon>
    </lineage>
</organism>
<dbReference type="Proteomes" id="UP001465755">
    <property type="component" value="Unassembled WGS sequence"/>
</dbReference>
<evidence type="ECO:0000313" key="5">
    <source>
        <dbReference type="EMBL" id="KAK9795868.1"/>
    </source>
</evidence>
<dbReference type="SUPFAM" id="SSF46565">
    <property type="entry name" value="Chaperone J-domain"/>
    <property type="match status" value="1"/>
</dbReference>
<dbReference type="Gene3D" id="1.10.287.110">
    <property type="entry name" value="DnaJ domain"/>
    <property type="match status" value="1"/>
</dbReference>
<dbReference type="InterPro" id="IPR001623">
    <property type="entry name" value="DnaJ_domain"/>
</dbReference>
<reference evidence="5 6" key="1">
    <citation type="journal article" date="2024" name="Nat. Commun.">
        <title>Phylogenomics reveals the evolutionary origins of lichenization in chlorophyte algae.</title>
        <authorList>
            <person name="Puginier C."/>
            <person name="Libourel C."/>
            <person name="Otte J."/>
            <person name="Skaloud P."/>
            <person name="Haon M."/>
            <person name="Grisel S."/>
            <person name="Petersen M."/>
            <person name="Berrin J.G."/>
            <person name="Delaux P.M."/>
            <person name="Dal Grande F."/>
            <person name="Keller J."/>
        </authorList>
    </citation>
    <scope>NUCLEOTIDE SEQUENCE [LARGE SCALE GENOMIC DNA]</scope>
    <source>
        <strain evidence="5 6">SAG 2036</strain>
    </source>
</reference>
<evidence type="ECO:0000259" key="3">
    <source>
        <dbReference type="PROSITE" id="PS50076"/>
    </source>
</evidence>
<dbReference type="Pfam" id="PF00226">
    <property type="entry name" value="DnaJ"/>
    <property type="match status" value="1"/>
</dbReference>
<dbReference type="InterPro" id="IPR012677">
    <property type="entry name" value="Nucleotide-bd_a/b_plait_sf"/>
</dbReference>
<dbReference type="InterPro" id="IPR000504">
    <property type="entry name" value="RRM_dom"/>
</dbReference>
<feature type="compositionally biased region" description="Basic and acidic residues" evidence="2">
    <location>
        <begin position="1"/>
        <end position="11"/>
    </location>
</feature>
<feature type="region of interest" description="Disordered" evidence="2">
    <location>
        <begin position="262"/>
        <end position="332"/>
    </location>
</feature>
<feature type="compositionally biased region" description="Low complexity" evidence="2">
    <location>
        <begin position="138"/>
        <end position="147"/>
    </location>
</feature>
<evidence type="ECO:0000259" key="4">
    <source>
        <dbReference type="PROSITE" id="PS50102"/>
    </source>
</evidence>
<feature type="compositionally biased region" description="Polar residues" evidence="2">
    <location>
        <begin position="295"/>
        <end position="316"/>
    </location>
</feature>
<proteinExistence type="predicted"/>
<dbReference type="EMBL" id="JALJOQ010000123">
    <property type="protein sequence ID" value="KAK9795868.1"/>
    <property type="molecule type" value="Genomic_DNA"/>
</dbReference>
<dbReference type="AlphaFoldDB" id="A0AAW1NV68"/>
<dbReference type="InterPro" id="IPR035979">
    <property type="entry name" value="RBD_domain_sf"/>
</dbReference>
<feature type="domain" description="J" evidence="3">
    <location>
        <begin position="10"/>
        <end position="69"/>
    </location>
</feature>